<dbReference type="Pfam" id="PF07534">
    <property type="entry name" value="TLD"/>
    <property type="match status" value="1"/>
</dbReference>
<dbReference type="Pfam" id="PF00083">
    <property type="entry name" value="Sugar_tr"/>
    <property type="match status" value="1"/>
</dbReference>
<evidence type="ECO:0000259" key="12">
    <source>
        <dbReference type="PROSITE" id="PS51886"/>
    </source>
</evidence>
<keyword evidence="5 10" id="KW-1133">Transmembrane helix</keyword>
<feature type="transmembrane region" description="Helical" evidence="10">
    <location>
        <begin position="181"/>
        <end position="203"/>
    </location>
</feature>
<evidence type="ECO:0000256" key="4">
    <source>
        <dbReference type="ARBA" id="ARBA00022692"/>
    </source>
</evidence>
<evidence type="ECO:0000256" key="10">
    <source>
        <dbReference type="SAM" id="Phobius"/>
    </source>
</evidence>
<evidence type="ECO:0000256" key="2">
    <source>
        <dbReference type="ARBA" id="ARBA00004173"/>
    </source>
</evidence>
<dbReference type="PROSITE" id="PS51886">
    <property type="entry name" value="TLDC"/>
    <property type="match status" value="1"/>
</dbReference>
<feature type="transmembrane region" description="Helical" evidence="10">
    <location>
        <begin position="300"/>
        <end position="317"/>
    </location>
</feature>
<dbReference type="SMART" id="SM00584">
    <property type="entry name" value="TLDc"/>
    <property type="match status" value="1"/>
</dbReference>
<feature type="transmembrane region" description="Helical" evidence="10">
    <location>
        <begin position="417"/>
        <end position="438"/>
    </location>
</feature>
<evidence type="ECO:0000313" key="14">
    <source>
        <dbReference type="Proteomes" id="UP001159428"/>
    </source>
</evidence>
<keyword evidence="14" id="KW-1185">Reference proteome</keyword>
<feature type="transmembrane region" description="Helical" evidence="10">
    <location>
        <begin position="154"/>
        <end position="174"/>
    </location>
</feature>
<dbReference type="Proteomes" id="UP001159428">
    <property type="component" value="Unassembled WGS sequence"/>
</dbReference>
<gene>
    <name evidence="13" type="ORF">PMEA_00028819</name>
</gene>
<feature type="transmembrane region" description="Helical" evidence="10">
    <location>
        <begin position="357"/>
        <end position="376"/>
    </location>
</feature>
<sequence>MAGPSPVDSFYATFPRLKSVLYRSTSILAFILFFLTYQMAILEFLIDEQEKGVCISAKNCLVYKSVDVQPLNNSSLPTNSTETSTDPVEKVVLILVTTHTVCMLLGTLILGLAADASGRLKTLLASVFVIFIAGIASSLAFHFLWIFIFLRGVIGFAAAGAIQITLILVAEYVSSTHRPTLLSFFWITTTLAYMSAAGLAYALQNIQMFILGMTLPLLLTVLLWKFAPESPRWFLLNSSSDEEINEAHVLLERAVDERQRKTSKFRDCLSMWRKFYTPPNVESNNRCFAFLRRKDPRRKTIVLAFAWFSLGILYRGLNISSIQLLPNFYANYAVREIVHLLGVALFFFMVTRIGRRACTVLSMMFAGVFCLLFSLASREFLKAERHAVTLVIQLTGRVCMMASQASLNLYSIELFPTVGRCSAVCLVFSFAYLGEALAPLIMKLQLLTQAVVPLGVMGLLSLTTGFLCQFFLPKTKGREIETFEDSTEIDGLKERSPKFYRRRTTNRRSQQVEMTESTENTVNDARCDEDAKLRQSWEVSFDRVSQTSHWEMLSYEDAKRKTLSISSHQSFAEESHILSEEDIDKLALNLRSTTWILAYSTFQHGMSLNTLYHRVREVETPVLLVVEDSNGFVFGVFSPVAPRIGPDKFFGVGKSFFFTCKPKFEIYPCSGKNNYYMTGDNTNLAFGCSEGKFGLWLDSELYHGRSTACDTYNSEMLSATEDFICIGVEVWAFG</sequence>
<evidence type="ECO:0000259" key="11">
    <source>
        <dbReference type="PROSITE" id="PS50850"/>
    </source>
</evidence>
<dbReference type="PROSITE" id="PS50850">
    <property type="entry name" value="MFS"/>
    <property type="match status" value="1"/>
</dbReference>
<feature type="domain" description="TLDc" evidence="12">
    <location>
        <begin position="564"/>
        <end position="734"/>
    </location>
</feature>
<dbReference type="InterPro" id="IPR036259">
    <property type="entry name" value="MFS_trans_sf"/>
</dbReference>
<dbReference type="GO" id="GO:0005634">
    <property type="term" value="C:nucleus"/>
    <property type="evidence" value="ECO:0007669"/>
    <property type="project" value="TreeGrafter"/>
</dbReference>
<feature type="transmembrane region" description="Helical" evidence="10">
    <location>
        <begin position="91"/>
        <end position="111"/>
    </location>
</feature>
<dbReference type="GO" id="GO:0016020">
    <property type="term" value="C:membrane"/>
    <property type="evidence" value="ECO:0007669"/>
    <property type="project" value="UniProtKB-SubCell"/>
</dbReference>
<dbReference type="PANTHER" id="PTHR23354:SF62">
    <property type="entry name" value="MUSTARD, ISOFORM V"/>
    <property type="match status" value="1"/>
</dbReference>
<feature type="transmembrane region" description="Helical" evidence="10">
    <location>
        <begin position="123"/>
        <end position="148"/>
    </location>
</feature>
<feature type="region of interest" description="Disordered" evidence="9">
    <location>
        <begin position="503"/>
        <end position="522"/>
    </location>
</feature>
<evidence type="ECO:0000256" key="3">
    <source>
        <dbReference type="ARBA" id="ARBA00009540"/>
    </source>
</evidence>
<feature type="transmembrane region" description="Helical" evidence="10">
    <location>
        <begin position="209"/>
        <end position="227"/>
    </location>
</feature>
<dbReference type="PANTHER" id="PTHR23354">
    <property type="entry name" value="NUCLEOLAR PROTEIN 7/ESTROGEN RECEPTOR COACTIVATOR-RELATED"/>
    <property type="match status" value="1"/>
</dbReference>
<evidence type="ECO:0000256" key="6">
    <source>
        <dbReference type="ARBA" id="ARBA00023128"/>
    </source>
</evidence>
<comment type="caution">
    <text evidence="13">The sequence shown here is derived from an EMBL/GenBank/DDBJ whole genome shotgun (WGS) entry which is preliminary data.</text>
</comment>
<dbReference type="InterPro" id="IPR005828">
    <property type="entry name" value="MFS_sugar_transport-like"/>
</dbReference>
<dbReference type="SUPFAM" id="SSF103473">
    <property type="entry name" value="MFS general substrate transporter"/>
    <property type="match status" value="1"/>
</dbReference>
<comment type="subcellular location">
    <subcellularLocation>
        <location evidence="1">Membrane</location>
        <topology evidence="1">Multi-pass membrane protein</topology>
    </subcellularLocation>
    <subcellularLocation>
        <location evidence="2">Mitochondrion</location>
    </subcellularLocation>
</comment>
<protein>
    <recommendedName>
        <fullName evidence="8">Oxidation resistance protein 1</fullName>
    </recommendedName>
</protein>
<dbReference type="EMBL" id="CALNXJ010000006">
    <property type="protein sequence ID" value="CAH3042432.1"/>
    <property type="molecule type" value="Genomic_DNA"/>
</dbReference>
<dbReference type="AlphaFoldDB" id="A0AAU9W088"/>
<organism evidence="13 14">
    <name type="scientific">Pocillopora meandrina</name>
    <dbReference type="NCBI Taxonomy" id="46732"/>
    <lineage>
        <taxon>Eukaryota</taxon>
        <taxon>Metazoa</taxon>
        <taxon>Cnidaria</taxon>
        <taxon>Anthozoa</taxon>
        <taxon>Hexacorallia</taxon>
        <taxon>Scleractinia</taxon>
        <taxon>Astrocoeniina</taxon>
        <taxon>Pocilloporidae</taxon>
        <taxon>Pocillopora</taxon>
    </lineage>
</organism>
<name>A0AAU9W088_9CNID</name>
<evidence type="ECO:0000256" key="1">
    <source>
        <dbReference type="ARBA" id="ARBA00004141"/>
    </source>
</evidence>
<evidence type="ECO:0000256" key="8">
    <source>
        <dbReference type="ARBA" id="ARBA00040604"/>
    </source>
</evidence>
<comment type="similarity">
    <text evidence="3">Belongs to the OXR1 family.</text>
</comment>
<accession>A0AAU9W088</accession>
<keyword evidence="7 10" id="KW-0472">Membrane</keyword>
<dbReference type="Gene3D" id="1.20.1250.20">
    <property type="entry name" value="MFS general substrate transporter like domains"/>
    <property type="match status" value="1"/>
</dbReference>
<evidence type="ECO:0000256" key="7">
    <source>
        <dbReference type="ARBA" id="ARBA00023136"/>
    </source>
</evidence>
<keyword evidence="6" id="KW-0496">Mitochondrion</keyword>
<dbReference type="GO" id="GO:0022857">
    <property type="term" value="F:transmembrane transporter activity"/>
    <property type="evidence" value="ECO:0007669"/>
    <property type="project" value="InterPro"/>
</dbReference>
<feature type="compositionally biased region" description="Polar residues" evidence="9">
    <location>
        <begin position="507"/>
        <end position="522"/>
    </location>
</feature>
<proteinExistence type="inferred from homology"/>
<dbReference type="GO" id="GO:0006979">
    <property type="term" value="P:response to oxidative stress"/>
    <property type="evidence" value="ECO:0007669"/>
    <property type="project" value="TreeGrafter"/>
</dbReference>
<reference evidence="13 14" key="1">
    <citation type="submission" date="2022-05" db="EMBL/GenBank/DDBJ databases">
        <authorList>
            <consortium name="Genoscope - CEA"/>
            <person name="William W."/>
        </authorList>
    </citation>
    <scope>NUCLEOTIDE SEQUENCE [LARGE SCALE GENOMIC DNA]</scope>
</reference>
<feature type="transmembrane region" description="Helical" evidence="10">
    <location>
        <begin position="450"/>
        <end position="472"/>
    </location>
</feature>
<dbReference type="InterPro" id="IPR020846">
    <property type="entry name" value="MFS_dom"/>
</dbReference>
<evidence type="ECO:0000313" key="13">
    <source>
        <dbReference type="EMBL" id="CAH3042432.1"/>
    </source>
</evidence>
<keyword evidence="4 10" id="KW-0812">Transmembrane</keyword>
<feature type="transmembrane region" description="Helical" evidence="10">
    <location>
        <begin position="329"/>
        <end position="350"/>
    </location>
</feature>
<evidence type="ECO:0000256" key="9">
    <source>
        <dbReference type="SAM" id="MobiDB-lite"/>
    </source>
</evidence>
<dbReference type="GO" id="GO:0005739">
    <property type="term" value="C:mitochondrion"/>
    <property type="evidence" value="ECO:0007669"/>
    <property type="project" value="UniProtKB-SubCell"/>
</dbReference>
<dbReference type="InterPro" id="IPR006571">
    <property type="entry name" value="TLDc_dom"/>
</dbReference>
<feature type="domain" description="Major facilitator superfamily (MFS) profile" evidence="11">
    <location>
        <begin position="24"/>
        <end position="476"/>
    </location>
</feature>
<evidence type="ECO:0000256" key="5">
    <source>
        <dbReference type="ARBA" id="ARBA00022989"/>
    </source>
</evidence>
<feature type="transmembrane region" description="Helical" evidence="10">
    <location>
        <begin position="20"/>
        <end position="40"/>
    </location>
</feature>